<dbReference type="PATRIC" id="fig|1111454.3.peg.362"/>
<dbReference type="AlphaFoldDB" id="U7USY8"/>
<keyword evidence="9" id="KW-1185">Reference proteome</keyword>
<dbReference type="STRING" id="1111454.HMPREF1250_2033"/>
<evidence type="ECO:0000256" key="7">
    <source>
        <dbReference type="HAMAP-Rule" id="MF_01416"/>
    </source>
</evidence>
<dbReference type="eggNOG" id="COG0712">
    <property type="taxonomic scope" value="Bacteria"/>
</dbReference>
<dbReference type="EMBL" id="AWXA01000007">
    <property type="protein sequence ID" value="ERT62009.1"/>
    <property type="molecule type" value="Genomic_DNA"/>
</dbReference>
<protein>
    <recommendedName>
        <fullName evidence="7">ATP synthase subunit delta</fullName>
    </recommendedName>
    <alternativeName>
        <fullName evidence="7">ATP synthase F(1) sector subunit delta</fullName>
    </alternativeName>
    <alternativeName>
        <fullName evidence="7">F-type ATPase subunit delta</fullName>
        <shortName evidence="7">F-ATPase subunit delta</shortName>
    </alternativeName>
</protein>
<dbReference type="GO" id="GO:0005886">
    <property type="term" value="C:plasma membrane"/>
    <property type="evidence" value="ECO:0007669"/>
    <property type="project" value="UniProtKB-SubCell"/>
</dbReference>
<dbReference type="PRINTS" id="PR00125">
    <property type="entry name" value="ATPASEDELTA"/>
</dbReference>
<evidence type="ECO:0000256" key="2">
    <source>
        <dbReference type="ARBA" id="ARBA00022448"/>
    </source>
</evidence>
<dbReference type="HAMAP" id="MF_01416">
    <property type="entry name" value="ATP_synth_delta_bact"/>
    <property type="match status" value="1"/>
</dbReference>
<evidence type="ECO:0000256" key="5">
    <source>
        <dbReference type="ARBA" id="ARBA00023136"/>
    </source>
</evidence>
<organism evidence="8 9">
    <name type="scientific">Megasphaera vaginalis</name>
    <name type="common">ex Srinivasan et al. 2021</name>
    <dbReference type="NCBI Taxonomy" id="1111454"/>
    <lineage>
        <taxon>Bacteria</taxon>
        <taxon>Bacillati</taxon>
        <taxon>Bacillota</taxon>
        <taxon>Negativicutes</taxon>
        <taxon>Veillonellales</taxon>
        <taxon>Veillonellaceae</taxon>
        <taxon>Megasphaera</taxon>
    </lineage>
</organism>
<dbReference type="Proteomes" id="UP000017090">
    <property type="component" value="Unassembled WGS sequence"/>
</dbReference>
<comment type="function">
    <text evidence="7">This protein is part of the stalk that links CF(0) to CF(1). It either transmits conformational changes from CF(0) to CF(1) or is implicated in proton conduction.</text>
</comment>
<keyword evidence="4 7" id="KW-0406">Ion transport</keyword>
<keyword evidence="3 7" id="KW-0375">Hydrogen ion transport</keyword>
<evidence type="ECO:0000256" key="6">
    <source>
        <dbReference type="ARBA" id="ARBA00023310"/>
    </source>
</evidence>
<keyword evidence="2 7" id="KW-0813">Transport</keyword>
<gene>
    <name evidence="7 8" type="primary">atpH</name>
    <name evidence="8" type="ORF">HMPREF1250_2033</name>
</gene>
<dbReference type="GO" id="GO:0045259">
    <property type="term" value="C:proton-transporting ATP synthase complex"/>
    <property type="evidence" value="ECO:0007669"/>
    <property type="project" value="UniProtKB-KW"/>
</dbReference>
<dbReference type="OrthoDB" id="9802471at2"/>
<dbReference type="SUPFAM" id="SSF47928">
    <property type="entry name" value="N-terminal domain of the delta subunit of the F1F0-ATP synthase"/>
    <property type="match status" value="1"/>
</dbReference>
<sequence>MIPEVVYSKYSQAMFDIATEQQKLDEYGRELKSVRDTLRENPELRKFLAHPLVPQAAKKDTIRQVFADVLSPIVCQFLYVMVDRRREAAIAEAIEGFIDLSRAAQNIDIAKIRVVKPLSAEEEAKLVASLESMTGKKIEPLYYTDPSIIGGVVIQIGDQVIDGSLLRQLRNMKHSLLNVNVTNEVTDEK</sequence>
<dbReference type="Gene3D" id="1.10.520.20">
    <property type="entry name" value="N-terminal domain of the delta subunit of the F1F0-ATP synthase"/>
    <property type="match status" value="1"/>
</dbReference>
<dbReference type="GO" id="GO:0016787">
    <property type="term" value="F:hydrolase activity"/>
    <property type="evidence" value="ECO:0007669"/>
    <property type="project" value="UniProtKB-KW"/>
</dbReference>
<reference evidence="8 9" key="1">
    <citation type="submission" date="2013-09" db="EMBL/GenBank/DDBJ databases">
        <authorList>
            <person name="Durkin A.S."/>
            <person name="Haft D.R."/>
            <person name="McCorrison J."/>
            <person name="Torralba M."/>
            <person name="Gillis M."/>
            <person name="Haft D.H."/>
            <person name="Methe B."/>
            <person name="Sutton G."/>
            <person name="Nelson K.E."/>
        </authorList>
    </citation>
    <scope>NUCLEOTIDE SEQUENCE [LARGE SCALE GENOMIC DNA]</scope>
    <source>
        <strain evidence="8 9">BV3C16-1</strain>
    </source>
</reference>
<keyword evidence="7" id="KW-1003">Cell membrane</keyword>
<comment type="subcellular location">
    <subcellularLocation>
        <location evidence="7">Cell membrane</location>
        <topology evidence="7">Peripheral membrane protein</topology>
    </subcellularLocation>
    <subcellularLocation>
        <location evidence="1">Membrane</location>
    </subcellularLocation>
</comment>
<dbReference type="GO" id="GO:0046933">
    <property type="term" value="F:proton-transporting ATP synthase activity, rotational mechanism"/>
    <property type="evidence" value="ECO:0007669"/>
    <property type="project" value="UniProtKB-UniRule"/>
</dbReference>
<evidence type="ECO:0000256" key="4">
    <source>
        <dbReference type="ARBA" id="ARBA00023065"/>
    </source>
</evidence>
<dbReference type="InterPro" id="IPR000711">
    <property type="entry name" value="ATPase_OSCP/dsu"/>
</dbReference>
<keyword evidence="7" id="KW-0139">CF(1)</keyword>
<dbReference type="PANTHER" id="PTHR11910">
    <property type="entry name" value="ATP SYNTHASE DELTA CHAIN"/>
    <property type="match status" value="1"/>
</dbReference>
<keyword evidence="5 7" id="KW-0472">Membrane</keyword>
<comment type="function">
    <text evidence="7">F(1)F(0) ATP synthase produces ATP from ADP in the presence of a proton or sodium gradient. F-type ATPases consist of two structural domains, F(1) containing the extramembraneous catalytic core and F(0) containing the membrane proton channel, linked together by a central stalk and a peripheral stalk. During catalysis, ATP synthesis in the catalytic domain of F(1) is coupled via a rotary mechanism of the central stalk subunits to proton translocation.</text>
</comment>
<evidence type="ECO:0000313" key="8">
    <source>
        <dbReference type="EMBL" id="ERT62009.1"/>
    </source>
</evidence>
<comment type="similarity">
    <text evidence="7">Belongs to the ATPase delta chain family.</text>
</comment>
<comment type="caution">
    <text evidence="8">The sequence shown here is derived from an EMBL/GenBank/DDBJ whole genome shotgun (WGS) entry which is preliminary data.</text>
</comment>
<dbReference type="NCBIfam" id="TIGR01145">
    <property type="entry name" value="ATP_synt_delta"/>
    <property type="match status" value="1"/>
</dbReference>
<evidence type="ECO:0000256" key="3">
    <source>
        <dbReference type="ARBA" id="ARBA00022781"/>
    </source>
</evidence>
<keyword evidence="8" id="KW-0378">Hydrolase</keyword>
<dbReference type="InterPro" id="IPR026015">
    <property type="entry name" value="ATP_synth_OSCP/delta_N_sf"/>
</dbReference>
<evidence type="ECO:0000256" key="1">
    <source>
        <dbReference type="ARBA" id="ARBA00004370"/>
    </source>
</evidence>
<accession>U7USY8</accession>
<proteinExistence type="inferred from homology"/>
<keyword evidence="6 7" id="KW-0066">ATP synthesis</keyword>
<dbReference type="RefSeq" id="WP_023052905.1">
    <property type="nucleotide sequence ID" value="NZ_AWXA01000007.1"/>
</dbReference>
<evidence type="ECO:0000313" key="9">
    <source>
        <dbReference type="Proteomes" id="UP000017090"/>
    </source>
</evidence>
<dbReference type="Pfam" id="PF00213">
    <property type="entry name" value="OSCP"/>
    <property type="match status" value="1"/>
</dbReference>
<name>U7USY8_9FIRM</name>